<dbReference type="PANTHER" id="PTHR43190:SF3">
    <property type="entry name" value="N-ACETYL-D-GLUCOSAMINE KINASE"/>
    <property type="match status" value="1"/>
</dbReference>
<sequence>MIEMSDKENQLYIGIDGGGTKCRATVFSTKDGIVGTGLGGPANPLHGLERTLESIMVSTQFAMKDAGLGSNDVKQVVAGLGLAGVNLPGLYQKISQWHHPFKKMFLTTDLHTACIGAHKGEDGAVIITGTGSCGFSFINGKGTSLGGHGFSQGDKGSGSWMGLEAVKACLLDLDGLGPQTMMSDLMLKHFDATDAMSVAEKMAGKPSSAYAQLARMVFASAEQGDLIASVIVREGASYISDLARKLLEKNPPRLSMIGGLVEPLHKWLDQDISIIVKPPIQPPEIGAVYYAQQSLANN</sequence>
<keyword evidence="2" id="KW-0808">Transferase</keyword>
<name>A0A1I1PAN4_9GAMM</name>
<reference evidence="2 3" key="1">
    <citation type="submission" date="2016-10" db="EMBL/GenBank/DDBJ databases">
        <authorList>
            <person name="de Groot N.N."/>
        </authorList>
    </citation>
    <scope>NUCLEOTIDE SEQUENCE [LARGE SCALE GENOMIC DNA]</scope>
    <source>
        <strain evidence="2 3">DSM 6059</strain>
    </source>
</reference>
<dbReference type="SUPFAM" id="SSF53067">
    <property type="entry name" value="Actin-like ATPase domain"/>
    <property type="match status" value="2"/>
</dbReference>
<dbReference type="Gene3D" id="3.30.420.40">
    <property type="match status" value="2"/>
</dbReference>
<evidence type="ECO:0000313" key="3">
    <source>
        <dbReference type="Proteomes" id="UP000198862"/>
    </source>
</evidence>
<dbReference type="EMBL" id="FOLO01000029">
    <property type="protein sequence ID" value="SFD04063.1"/>
    <property type="molecule type" value="Genomic_DNA"/>
</dbReference>
<organism evidence="2 3">
    <name type="scientific">Pseudoalteromonas denitrificans DSM 6059</name>
    <dbReference type="NCBI Taxonomy" id="1123010"/>
    <lineage>
        <taxon>Bacteria</taxon>
        <taxon>Pseudomonadati</taxon>
        <taxon>Pseudomonadota</taxon>
        <taxon>Gammaproteobacteria</taxon>
        <taxon>Alteromonadales</taxon>
        <taxon>Pseudoalteromonadaceae</taxon>
        <taxon>Pseudoalteromonas</taxon>
    </lineage>
</organism>
<dbReference type="PANTHER" id="PTHR43190">
    <property type="entry name" value="N-ACETYL-D-GLUCOSAMINE KINASE"/>
    <property type="match status" value="1"/>
</dbReference>
<protein>
    <submittedName>
        <fullName evidence="2">Glucosamine kinase</fullName>
    </submittedName>
</protein>
<dbReference type="OrthoDB" id="9816014at2"/>
<dbReference type="NCBIfam" id="NF046058">
    <property type="entry name" value="NagK_SO3507"/>
    <property type="match status" value="1"/>
</dbReference>
<dbReference type="InterPro" id="IPR002731">
    <property type="entry name" value="ATPase_BadF"/>
</dbReference>
<dbReference type="STRING" id="1123010.SAMN02745724_03271"/>
<dbReference type="InterPro" id="IPR052519">
    <property type="entry name" value="Euk-type_GlcNAc_Kinase"/>
</dbReference>
<evidence type="ECO:0000259" key="1">
    <source>
        <dbReference type="Pfam" id="PF01869"/>
    </source>
</evidence>
<feature type="domain" description="ATPase BadF/BadG/BcrA/BcrD type" evidence="1">
    <location>
        <begin position="13"/>
        <end position="291"/>
    </location>
</feature>
<keyword evidence="3" id="KW-1185">Reference proteome</keyword>
<dbReference type="InterPro" id="IPR043129">
    <property type="entry name" value="ATPase_NBD"/>
</dbReference>
<keyword evidence="2" id="KW-0418">Kinase</keyword>
<dbReference type="Proteomes" id="UP000198862">
    <property type="component" value="Unassembled WGS sequence"/>
</dbReference>
<evidence type="ECO:0000313" key="2">
    <source>
        <dbReference type="EMBL" id="SFD04063.1"/>
    </source>
</evidence>
<accession>A0A1I1PAN4</accession>
<dbReference type="RefSeq" id="WP_091986673.1">
    <property type="nucleotide sequence ID" value="NZ_FOLO01000029.1"/>
</dbReference>
<proteinExistence type="predicted"/>
<dbReference type="AlphaFoldDB" id="A0A1I1PAN4"/>
<dbReference type="GO" id="GO:0016301">
    <property type="term" value="F:kinase activity"/>
    <property type="evidence" value="ECO:0007669"/>
    <property type="project" value="UniProtKB-KW"/>
</dbReference>
<dbReference type="CDD" id="cd24082">
    <property type="entry name" value="ASKHA_NBD_GspK-like"/>
    <property type="match status" value="1"/>
</dbReference>
<gene>
    <name evidence="2" type="ORF">SAMN02745724_03271</name>
</gene>
<dbReference type="Pfam" id="PF01869">
    <property type="entry name" value="BcrAD_BadFG"/>
    <property type="match status" value="1"/>
</dbReference>